<protein>
    <submittedName>
        <fullName evidence="1">Uncharacterized protein</fullName>
    </submittedName>
</protein>
<organism evidence="1 2">
    <name type="scientific">Streptacidiphilus cavernicola</name>
    <dbReference type="NCBI Taxonomy" id="3342716"/>
    <lineage>
        <taxon>Bacteria</taxon>
        <taxon>Bacillati</taxon>
        <taxon>Actinomycetota</taxon>
        <taxon>Actinomycetes</taxon>
        <taxon>Kitasatosporales</taxon>
        <taxon>Streptomycetaceae</taxon>
        <taxon>Streptacidiphilus</taxon>
    </lineage>
</organism>
<keyword evidence="2" id="KW-1185">Reference proteome</keyword>
<evidence type="ECO:0000313" key="1">
    <source>
        <dbReference type="EMBL" id="MFC1406176.1"/>
    </source>
</evidence>
<dbReference type="Proteomes" id="UP001592528">
    <property type="component" value="Unassembled WGS sequence"/>
</dbReference>
<dbReference type="RefSeq" id="WP_157623516.1">
    <property type="nucleotide sequence ID" value="NZ_JBHEZZ010000027.1"/>
</dbReference>
<proteinExistence type="predicted"/>
<sequence length="77" mass="8302">MLPRNNPIHVPAHLRGDADADTLAGLVHTSRRMGLFWPLLATSKATDKATADRPVHPGFEVSARSAALVRDLSDFGD</sequence>
<accession>A0ABV6UXR7</accession>
<reference evidence="1 2" key="1">
    <citation type="submission" date="2024-09" db="EMBL/GenBank/DDBJ databases">
        <authorList>
            <person name="Lee S.D."/>
        </authorList>
    </citation>
    <scope>NUCLEOTIDE SEQUENCE [LARGE SCALE GENOMIC DNA]</scope>
    <source>
        <strain evidence="1 2">N1-5</strain>
    </source>
</reference>
<gene>
    <name evidence="1" type="ORF">ACEZDJ_33275</name>
</gene>
<name>A0ABV6UXR7_9ACTN</name>
<dbReference type="EMBL" id="JBHEZZ010000027">
    <property type="protein sequence ID" value="MFC1406176.1"/>
    <property type="molecule type" value="Genomic_DNA"/>
</dbReference>
<comment type="caution">
    <text evidence="1">The sequence shown here is derived from an EMBL/GenBank/DDBJ whole genome shotgun (WGS) entry which is preliminary data.</text>
</comment>
<evidence type="ECO:0000313" key="2">
    <source>
        <dbReference type="Proteomes" id="UP001592528"/>
    </source>
</evidence>